<organism evidence="1 2">
    <name type="scientific">Staphylococcus phage vB_SepM_ phiIPLA-C1C</name>
    <dbReference type="NCBI Taxonomy" id="1572704"/>
    <lineage>
        <taxon>Viruses</taxon>
        <taxon>Duplodnaviria</taxon>
        <taxon>Heunggongvirae</taxon>
        <taxon>Uroviricota</taxon>
        <taxon>Caudoviricetes</taxon>
        <taxon>Herelleviridae</taxon>
        <taxon>Twortvirinae</taxon>
        <taxon>Sepunavirus</taxon>
        <taxon>Sepunavirus IPLAC1C</taxon>
    </lineage>
</organism>
<dbReference type="Proteomes" id="UP000032689">
    <property type="component" value="Segment"/>
</dbReference>
<proteinExistence type="predicted"/>
<evidence type="ECO:0000313" key="2">
    <source>
        <dbReference type="Proteomes" id="UP000032689"/>
    </source>
</evidence>
<dbReference type="RefSeq" id="YP_009214593.1">
    <property type="nucleotide sequence ID" value="NC_028962.1"/>
</dbReference>
<dbReference type="KEGG" id="vg:26641010"/>
<protein>
    <submittedName>
        <fullName evidence="1">Uncharacterized protein</fullName>
    </submittedName>
</protein>
<evidence type="ECO:0000313" key="1">
    <source>
        <dbReference type="EMBL" id="AJA42313.1"/>
    </source>
</evidence>
<name>A0A0D3MVP6_9CAUD</name>
<accession>A0A0D3MVP6</accession>
<keyword evidence="2" id="KW-1185">Reference proteome</keyword>
<dbReference type="GeneID" id="26641010"/>
<sequence length="147" mass="17458">MTIDIKELINKNKKEELEHTKELLSLFVSDLDFSIRETLKNNDYSYSFTNILRATINDKHLIQKYKALVERLHLFNKSDISTIMSINIDGATFEIEDFFSNYDNDIADAFYLFFKVKHHEYNIEHISISFLEYRNKLSEPKIGMYLS</sequence>
<reference evidence="1 2" key="1">
    <citation type="journal article" date="2015" name="Appl. Environ. Microbiol.">
        <title>Two Phages, phiIPLA-RODI and phiIPLA-C1C, Lyse Mono- and Dual-Species Staphylococcal Biofilms.</title>
        <authorList>
            <person name="Gutierrez D."/>
            <person name="Vandenheuvel D."/>
            <person name="Martinez B."/>
            <person name="Rodriguez A."/>
            <person name="Lavigne R."/>
            <person name="Garcia P."/>
        </authorList>
    </citation>
    <scope>NUCLEOTIDE SEQUENCE [LARGE SCALE GENOMIC DNA]</scope>
</reference>
<dbReference type="EMBL" id="KP027447">
    <property type="protein sequence ID" value="AJA42313.1"/>
    <property type="molecule type" value="Genomic_DNA"/>
</dbReference>